<dbReference type="Pfam" id="PF13672">
    <property type="entry name" value="PP2C_2"/>
    <property type="match status" value="1"/>
</dbReference>
<feature type="region of interest" description="Disordered" evidence="12">
    <location>
        <begin position="393"/>
        <end position="474"/>
    </location>
</feature>
<keyword evidence="13" id="KW-0472">Membrane</keyword>
<feature type="compositionally biased region" description="Low complexity" evidence="12">
    <location>
        <begin position="267"/>
        <end position="276"/>
    </location>
</feature>
<sequence length="474" mass="49821">MTLTLRYAAHSDRGLIRDGNQDSVYAGPRLLAVADGMGGMAAGDVASNIVIGAMAPLDEDVPGDALVDALRSAVGTANQQLRDTVDANPQLEGMGTTLTATLFSGTKLGMVHIGDSRAYLLRNGEFAQITKDDTYVQMLVDEGRISAEEASSHPQRSLLTRALDGRDIDPEYSVRQVLPGDRYLICSDGLSGVVSAETIADTMREYTDPQQCVERLVQLALRGGGPDNITVIIADATDRDIVEASPIVGGAAARDRGMATSADVSTPAARASALSAPRPPAPEEPADDDGDDDRPKRRPLRTAAMTLALLVILGGALLGGWTYTQRQYYVGATEDGRVAVFRGVQGQIAGLDLSAEHSVSPARLDDLTLAAQEQVKQGIPARDEPDAERRLAELTSDDPLNPNLKPVCQPTPTPSPEATTPEPTRSPVKPGATRTASGSARPVDTPTPAPTETPDVLPSDTVPPADPAGCRSPE</sequence>
<dbReference type="PROSITE" id="PS51746">
    <property type="entry name" value="PPM_2"/>
    <property type="match status" value="1"/>
</dbReference>
<dbReference type="InterPro" id="IPR001932">
    <property type="entry name" value="PPM-type_phosphatase-like_dom"/>
</dbReference>
<dbReference type="PANTHER" id="PTHR47992">
    <property type="entry name" value="PROTEIN PHOSPHATASE"/>
    <property type="match status" value="1"/>
</dbReference>
<comment type="caution">
    <text evidence="15">The sequence shown here is derived from an EMBL/GenBank/DDBJ whole genome shotgun (WGS) entry which is preliminary data.</text>
</comment>
<evidence type="ECO:0000256" key="4">
    <source>
        <dbReference type="ARBA" id="ARBA00022801"/>
    </source>
</evidence>
<name>A0A0D0X4K2_9ACTN</name>
<dbReference type="FunFam" id="3.60.40.10:FF:000002">
    <property type="entry name" value="Serine/threonine phosphatase stp"/>
    <property type="match status" value="1"/>
</dbReference>
<feature type="compositionally biased region" description="Low complexity" evidence="12">
    <location>
        <begin position="416"/>
        <end position="427"/>
    </location>
</feature>
<dbReference type="SUPFAM" id="SSF81606">
    <property type="entry name" value="PP2C-like"/>
    <property type="match status" value="1"/>
</dbReference>
<keyword evidence="3" id="KW-0479">Metal-binding</keyword>
<keyword evidence="13" id="KW-1133">Transmembrane helix</keyword>
<dbReference type="Proteomes" id="UP000032254">
    <property type="component" value="Unassembled WGS sequence"/>
</dbReference>
<evidence type="ECO:0000313" key="15">
    <source>
        <dbReference type="EMBL" id="KIR64450.1"/>
    </source>
</evidence>
<feature type="region of interest" description="Disordered" evidence="12">
    <location>
        <begin position="253"/>
        <end position="297"/>
    </location>
</feature>
<dbReference type="CDD" id="cd00143">
    <property type="entry name" value="PP2Cc"/>
    <property type="match status" value="1"/>
</dbReference>
<evidence type="ECO:0000256" key="1">
    <source>
        <dbReference type="ARBA" id="ARBA00001936"/>
    </source>
</evidence>
<feature type="transmembrane region" description="Helical" evidence="13">
    <location>
        <begin position="303"/>
        <end position="323"/>
    </location>
</feature>
<dbReference type="GeneID" id="301302926"/>
<evidence type="ECO:0000256" key="8">
    <source>
        <dbReference type="ARBA" id="ARBA00048336"/>
    </source>
</evidence>
<comment type="cofactor">
    <cofactor evidence="1">
        <name>Mn(2+)</name>
        <dbReference type="ChEBI" id="CHEBI:29035"/>
    </cofactor>
</comment>
<reference evidence="15 16" key="1">
    <citation type="submission" date="2015-01" db="EMBL/GenBank/DDBJ databases">
        <title>Sequencing and annotation of Micromonospora carbonacea strain JXNU-1 genome.</title>
        <authorList>
            <person name="Long Z."/>
            <person name="Huang Y."/>
            <person name="Jiang Y."/>
        </authorList>
    </citation>
    <scope>NUCLEOTIDE SEQUENCE [LARGE SCALE GENOMIC DNA]</scope>
    <source>
        <strain evidence="15 16">JXNU-1</strain>
    </source>
</reference>
<evidence type="ECO:0000313" key="16">
    <source>
        <dbReference type="Proteomes" id="UP000032254"/>
    </source>
</evidence>
<evidence type="ECO:0000256" key="3">
    <source>
        <dbReference type="ARBA" id="ARBA00022723"/>
    </source>
</evidence>
<keyword evidence="13" id="KW-0812">Transmembrane</keyword>
<proteinExistence type="predicted"/>
<evidence type="ECO:0000256" key="5">
    <source>
        <dbReference type="ARBA" id="ARBA00022912"/>
    </source>
</evidence>
<dbReference type="AlphaFoldDB" id="A0A0D0X4K2"/>
<dbReference type="GO" id="GO:0004722">
    <property type="term" value="F:protein serine/threonine phosphatase activity"/>
    <property type="evidence" value="ECO:0007669"/>
    <property type="project" value="UniProtKB-EC"/>
</dbReference>
<evidence type="ECO:0000256" key="11">
    <source>
        <dbReference type="ARBA" id="ARBA00079123"/>
    </source>
</evidence>
<comment type="catalytic activity">
    <reaction evidence="8">
        <text>O-phospho-L-threonyl-[protein] + H2O = L-threonyl-[protein] + phosphate</text>
        <dbReference type="Rhea" id="RHEA:47004"/>
        <dbReference type="Rhea" id="RHEA-COMP:11060"/>
        <dbReference type="Rhea" id="RHEA-COMP:11605"/>
        <dbReference type="ChEBI" id="CHEBI:15377"/>
        <dbReference type="ChEBI" id="CHEBI:30013"/>
        <dbReference type="ChEBI" id="CHEBI:43474"/>
        <dbReference type="ChEBI" id="CHEBI:61977"/>
        <dbReference type="EC" id="3.1.3.16"/>
    </reaction>
</comment>
<accession>A0A0D0X4K2</accession>
<dbReference type="SMART" id="SM00331">
    <property type="entry name" value="PP2C_SIG"/>
    <property type="match status" value="1"/>
</dbReference>
<dbReference type="PATRIC" id="fig|47853.6.peg.405"/>
<evidence type="ECO:0000256" key="10">
    <source>
        <dbReference type="ARBA" id="ARBA00077741"/>
    </source>
</evidence>
<protein>
    <recommendedName>
        <fullName evidence="9">Serine/threonine protein phosphatase PstP</fullName>
        <ecNumber evidence="2">3.1.3.16</ecNumber>
    </recommendedName>
    <alternativeName>
        <fullName evidence="11">Mycobacterial Ser/Thr phosphatase</fullName>
    </alternativeName>
    <alternativeName>
        <fullName evidence="10">PP2C-family Ser/Thr phosphatase</fullName>
    </alternativeName>
</protein>
<evidence type="ECO:0000256" key="6">
    <source>
        <dbReference type="ARBA" id="ARBA00023211"/>
    </source>
</evidence>
<keyword evidence="16" id="KW-1185">Reference proteome</keyword>
<dbReference type="InterPro" id="IPR036457">
    <property type="entry name" value="PPM-type-like_dom_sf"/>
</dbReference>
<dbReference type="InterPro" id="IPR015655">
    <property type="entry name" value="PP2C"/>
</dbReference>
<dbReference type="OrthoDB" id="9801841at2"/>
<evidence type="ECO:0000256" key="7">
    <source>
        <dbReference type="ARBA" id="ARBA00047761"/>
    </source>
</evidence>
<evidence type="ECO:0000256" key="12">
    <source>
        <dbReference type="SAM" id="MobiDB-lite"/>
    </source>
</evidence>
<dbReference type="RefSeq" id="WP_043961073.1">
    <property type="nucleotide sequence ID" value="NZ_JBEZEN010000001.1"/>
</dbReference>
<comment type="catalytic activity">
    <reaction evidence="7">
        <text>O-phospho-L-seryl-[protein] + H2O = L-seryl-[protein] + phosphate</text>
        <dbReference type="Rhea" id="RHEA:20629"/>
        <dbReference type="Rhea" id="RHEA-COMP:9863"/>
        <dbReference type="Rhea" id="RHEA-COMP:11604"/>
        <dbReference type="ChEBI" id="CHEBI:15377"/>
        <dbReference type="ChEBI" id="CHEBI:29999"/>
        <dbReference type="ChEBI" id="CHEBI:43474"/>
        <dbReference type="ChEBI" id="CHEBI:83421"/>
        <dbReference type="EC" id="3.1.3.16"/>
    </reaction>
</comment>
<evidence type="ECO:0000256" key="13">
    <source>
        <dbReference type="SAM" id="Phobius"/>
    </source>
</evidence>
<dbReference type="EMBL" id="JXSX01000001">
    <property type="protein sequence ID" value="KIR64450.1"/>
    <property type="molecule type" value="Genomic_DNA"/>
</dbReference>
<evidence type="ECO:0000256" key="9">
    <source>
        <dbReference type="ARBA" id="ARBA00071184"/>
    </source>
</evidence>
<feature type="domain" description="PPM-type phosphatase" evidence="14">
    <location>
        <begin position="6"/>
        <end position="236"/>
    </location>
</feature>
<keyword evidence="6" id="KW-0464">Manganese</keyword>
<dbReference type="EC" id="3.1.3.16" evidence="2"/>
<dbReference type="GO" id="GO:0046872">
    <property type="term" value="F:metal ion binding"/>
    <property type="evidence" value="ECO:0007669"/>
    <property type="project" value="UniProtKB-KW"/>
</dbReference>
<keyword evidence="4" id="KW-0378">Hydrolase</keyword>
<evidence type="ECO:0000259" key="14">
    <source>
        <dbReference type="PROSITE" id="PS51746"/>
    </source>
</evidence>
<dbReference type="SMART" id="SM00332">
    <property type="entry name" value="PP2Cc"/>
    <property type="match status" value="1"/>
</dbReference>
<keyword evidence="5" id="KW-0904">Protein phosphatase</keyword>
<evidence type="ECO:0000256" key="2">
    <source>
        <dbReference type="ARBA" id="ARBA00013081"/>
    </source>
</evidence>
<organism evidence="15 16">
    <name type="scientific">Micromonospora haikouensis</name>
    <dbReference type="NCBI Taxonomy" id="686309"/>
    <lineage>
        <taxon>Bacteria</taxon>
        <taxon>Bacillati</taxon>
        <taxon>Actinomycetota</taxon>
        <taxon>Actinomycetes</taxon>
        <taxon>Micromonosporales</taxon>
        <taxon>Micromonosporaceae</taxon>
        <taxon>Micromonospora</taxon>
    </lineage>
</organism>
<dbReference type="Gene3D" id="3.60.40.10">
    <property type="entry name" value="PPM-type phosphatase domain"/>
    <property type="match status" value="1"/>
</dbReference>
<gene>
    <name evidence="15" type="ORF">TK50_01870</name>
</gene>